<evidence type="ECO:0000313" key="2">
    <source>
        <dbReference type="EMBL" id="MDQ2585209.1"/>
    </source>
</evidence>
<protein>
    <submittedName>
        <fullName evidence="2">Uncharacterized protein</fullName>
    </submittedName>
</protein>
<organism evidence="2 3">
    <name type="scientific">Saccharothrix yanglingensis</name>
    <dbReference type="NCBI Taxonomy" id="659496"/>
    <lineage>
        <taxon>Bacteria</taxon>
        <taxon>Bacillati</taxon>
        <taxon>Actinomycetota</taxon>
        <taxon>Actinomycetes</taxon>
        <taxon>Pseudonocardiales</taxon>
        <taxon>Pseudonocardiaceae</taxon>
        <taxon>Saccharothrix</taxon>
    </lineage>
</organism>
<feature type="region of interest" description="Disordered" evidence="1">
    <location>
        <begin position="46"/>
        <end position="68"/>
    </location>
</feature>
<evidence type="ECO:0000313" key="3">
    <source>
        <dbReference type="Proteomes" id="UP001225605"/>
    </source>
</evidence>
<evidence type="ECO:0000256" key="1">
    <source>
        <dbReference type="SAM" id="MobiDB-lite"/>
    </source>
</evidence>
<reference evidence="2 3" key="1">
    <citation type="submission" date="2017-06" db="EMBL/GenBank/DDBJ databases">
        <title>Cultured bacterium strain Saccharothrix yanglingensis Hhs.015.</title>
        <authorList>
            <person name="Xia Y."/>
        </authorList>
    </citation>
    <scope>NUCLEOTIDE SEQUENCE [LARGE SCALE GENOMIC DNA]</scope>
    <source>
        <strain evidence="2 3">Hhs.015</strain>
    </source>
</reference>
<comment type="caution">
    <text evidence="2">The sequence shown here is derived from an EMBL/GenBank/DDBJ whole genome shotgun (WGS) entry which is preliminary data.</text>
</comment>
<gene>
    <name evidence="2" type="ORF">CKY47_14705</name>
</gene>
<accession>A0ABU0X1P8</accession>
<proteinExistence type="predicted"/>
<dbReference type="EMBL" id="NSDM01000005">
    <property type="protein sequence ID" value="MDQ2585209.1"/>
    <property type="molecule type" value="Genomic_DNA"/>
</dbReference>
<keyword evidence="3" id="KW-1185">Reference proteome</keyword>
<dbReference type="Proteomes" id="UP001225605">
    <property type="component" value="Unassembled WGS sequence"/>
</dbReference>
<sequence length="155" mass="16194">MRCRSSNPSTPTTAGPGAPATTTGSRNAGASIRSWIGGFDGGVGVLDRDVEQPATPPRPGDDALARAHPTPLDSAMAVIPCPDRGSIVTYLNPDVLHPTVYVRGVVIGAHVVDPQTSRSWVPVMLPDRTVSVLDTAKIIRTWSFRRTGPGTGSAT</sequence>
<feature type="region of interest" description="Disordered" evidence="1">
    <location>
        <begin position="1"/>
        <end position="31"/>
    </location>
</feature>
<name>A0ABU0X1P8_9PSEU</name>
<feature type="compositionally biased region" description="Low complexity" evidence="1">
    <location>
        <begin position="10"/>
        <end position="24"/>
    </location>
</feature>